<comment type="similarity">
    <text evidence="1">Belongs to the helicase family. UvrD subfamily.</text>
</comment>
<evidence type="ECO:0000259" key="14">
    <source>
        <dbReference type="PROSITE" id="PS50967"/>
    </source>
</evidence>
<protein>
    <recommendedName>
        <fullName evidence="10">DNA 3'-5' helicase</fullName>
        <ecNumber evidence="10">5.6.2.4</ecNumber>
    </recommendedName>
</protein>
<dbReference type="Gene3D" id="3.40.50.300">
    <property type="entry name" value="P-loop containing nucleotide triphosphate hydrolases"/>
    <property type="match status" value="3"/>
</dbReference>
<keyword evidence="7" id="KW-0234">DNA repair</keyword>
<dbReference type="InterPro" id="IPR014017">
    <property type="entry name" value="DNA_helicase_UvrD-like_C"/>
</dbReference>
<dbReference type="Gene3D" id="1.10.150.80">
    <property type="entry name" value="HRDC domain"/>
    <property type="match status" value="1"/>
</dbReference>
<evidence type="ECO:0000256" key="4">
    <source>
        <dbReference type="ARBA" id="ARBA00022801"/>
    </source>
</evidence>
<evidence type="ECO:0000256" key="1">
    <source>
        <dbReference type="ARBA" id="ARBA00009922"/>
    </source>
</evidence>
<dbReference type="InterPro" id="IPR044876">
    <property type="entry name" value="HRDC_dom_sf"/>
</dbReference>
<dbReference type="GO" id="GO:0005524">
    <property type="term" value="F:ATP binding"/>
    <property type="evidence" value="ECO:0007669"/>
    <property type="project" value="UniProtKB-UniRule"/>
</dbReference>
<dbReference type="FunFam" id="3.40.50.300:FF:001181">
    <property type="entry name" value="DNA helicase"/>
    <property type="match status" value="1"/>
</dbReference>
<dbReference type="GO" id="GO:0033202">
    <property type="term" value="C:DNA helicase complex"/>
    <property type="evidence" value="ECO:0007669"/>
    <property type="project" value="TreeGrafter"/>
</dbReference>
<dbReference type="CDD" id="cd18807">
    <property type="entry name" value="SF1_C_UvrD"/>
    <property type="match status" value="1"/>
</dbReference>
<dbReference type="Pfam" id="PF00570">
    <property type="entry name" value="HRDC"/>
    <property type="match status" value="1"/>
</dbReference>
<keyword evidence="4 12" id="KW-0378">Hydrolase</keyword>
<comment type="catalytic activity">
    <reaction evidence="11">
        <text>ATP + H2O = ADP + phosphate + H(+)</text>
        <dbReference type="Rhea" id="RHEA:13065"/>
        <dbReference type="ChEBI" id="CHEBI:15377"/>
        <dbReference type="ChEBI" id="CHEBI:15378"/>
        <dbReference type="ChEBI" id="CHEBI:30616"/>
        <dbReference type="ChEBI" id="CHEBI:43474"/>
        <dbReference type="ChEBI" id="CHEBI:456216"/>
        <dbReference type="EC" id="5.6.2.4"/>
    </reaction>
</comment>
<feature type="binding site" evidence="12">
    <location>
        <begin position="35"/>
        <end position="42"/>
    </location>
    <ligand>
        <name>ATP</name>
        <dbReference type="ChEBI" id="CHEBI:30616"/>
    </ligand>
</feature>
<evidence type="ECO:0000256" key="8">
    <source>
        <dbReference type="ARBA" id="ARBA00023235"/>
    </source>
</evidence>
<dbReference type="InterPro" id="IPR010997">
    <property type="entry name" value="HRDC-like_sf"/>
</dbReference>
<evidence type="ECO:0000256" key="10">
    <source>
        <dbReference type="ARBA" id="ARBA00034808"/>
    </source>
</evidence>
<dbReference type="Pfam" id="PF13361">
    <property type="entry name" value="UvrD_C"/>
    <property type="match status" value="2"/>
</dbReference>
<dbReference type="SUPFAM" id="SSF52540">
    <property type="entry name" value="P-loop containing nucleoside triphosphate hydrolases"/>
    <property type="match status" value="1"/>
</dbReference>
<evidence type="ECO:0000313" key="18">
    <source>
        <dbReference type="Proteomes" id="UP000823858"/>
    </source>
</evidence>
<evidence type="ECO:0000256" key="9">
    <source>
        <dbReference type="ARBA" id="ARBA00034617"/>
    </source>
</evidence>
<evidence type="ECO:0000256" key="11">
    <source>
        <dbReference type="ARBA" id="ARBA00048988"/>
    </source>
</evidence>
<dbReference type="PROSITE" id="PS51198">
    <property type="entry name" value="UVRD_HELICASE_ATP_BIND"/>
    <property type="match status" value="1"/>
</dbReference>
<dbReference type="GO" id="GO:0016787">
    <property type="term" value="F:hydrolase activity"/>
    <property type="evidence" value="ECO:0007669"/>
    <property type="project" value="UniProtKB-UniRule"/>
</dbReference>
<feature type="domain" description="UvrD-like helicase ATP-binding" evidence="15">
    <location>
        <begin position="14"/>
        <end position="296"/>
    </location>
</feature>
<evidence type="ECO:0000256" key="7">
    <source>
        <dbReference type="ARBA" id="ARBA00023204"/>
    </source>
</evidence>
<feature type="region of interest" description="Disordered" evidence="13">
    <location>
        <begin position="602"/>
        <end position="628"/>
    </location>
</feature>
<dbReference type="Gene3D" id="1.10.10.160">
    <property type="match status" value="1"/>
</dbReference>
<evidence type="ECO:0000256" key="13">
    <source>
        <dbReference type="SAM" id="MobiDB-lite"/>
    </source>
</evidence>
<keyword evidence="8" id="KW-0413">Isomerase</keyword>
<dbReference type="InterPro" id="IPR014016">
    <property type="entry name" value="UvrD-like_ATP-bd"/>
</dbReference>
<dbReference type="GO" id="GO:0000725">
    <property type="term" value="P:recombinational repair"/>
    <property type="evidence" value="ECO:0007669"/>
    <property type="project" value="TreeGrafter"/>
</dbReference>
<dbReference type="GO" id="GO:0043138">
    <property type="term" value="F:3'-5' DNA helicase activity"/>
    <property type="evidence" value="ECO:0007669"/>
    <property type="project" value="UniProtKB-EC"/>
</dbReference>
<dbReference type="InterPro" id="IPR000212">
    <property type="entry name" value="DNA_helicase_UvrD/REP"/>
</dbReference>
<dbReference type="SUPFAM" id="SSF47819">
    <property type="entry name" value="HRDC-like"/>
    <property type="match status" value="1"/>
</dbReference>
<evidence type="ECO:0000256" key="6">
    <source>
        <dbReference type="ARBA" id="ARBA00022840"/>
    </source>
</evidence>
<evidence type="ECO:0000259" key="15">
    <source>
        <dbReference type="PROSITE" id="PS51198"/>
    </source>
</evidence>
<evidence type="ECO:0000313" key="17">
    <source>
        <dbReference type="EMBL" id="HJC85009.1"/>
    </source>
</evidence>
<dbReference type="AlphaFoldDB" id="A0A9D2QFB4"/>
<comment type="caution">
    <text evidence="17">The sequence shown here is derived from an EMBL/GenBank/DDBJ whole genome shotgun (WGS) entry which is preliminary data.</text>
</comment>
<dbReference type="CDD" id="cd17932">
    <property type="entry name" value="DEXQc_UvrD"/>
    <property type="match status" value="1"/>
</dbReference>
<evidence type="ECO:0000259" key="16">
    <source>
        <dbReference type="PROSITE" id="PS51217"/>
    </source>
</evidence>
<accession>A0A9D2QFB4</accession>
<keyword evidence="5 12" id="KW-0347">Helicase</keyword>
<dbReference type="InterPro" id="IPR013986">
    <property type="entry name" value="DExx_box_DNA_helicase_dom_sf"/>
</dbReference>
<dbReference type="SMART" id="SM00341">
    <property type="entry name" value="HRDC"/>
    <property type="match status" value="1"/>
</dbReference>
<evidence type="ECO:0000256" key="3">
    <source>
        <dbReference type="ARBA" id="ARBA00022763"/>
    </source>
</evidence>
<gene>
    <name evidence="17" type="ORF">H9751_05610</name>
</gene>
<evidence type="ECO:0000256" key="2">
    <source>
        <dbReference type="ARBA" id="ARBA00022741"/>
    </source>
</evidence>
<organism evidence="17 18">
    <name type="scientific">Candidatus Corynebacterium faecigallinarum</name>
    <dbReference type="NCBI Taxonomy" id="2838528"/>
    <lineage>
        <taxon>Bacteria</taxon>
        <taxon>Bacillati</taxon>
        <taxon>Actinomycetota</taxon>
        <taxon>Actinomycetes</taxon>
        <taxon>Mycobacteriales</taxon>
        <taxon>Corynebacteriaceae</taxon>
        <taxon>Corynebacterium</taxon>
    </lineage>
</organism>
<dbReference type="GO" id="GO:0005829">
    <property type="term" value="C:cytosol"/>
    <property type="evidence" value="ECO:0007669"/>
    <property type="project" value="TreeGrafter"/>
</dbReference>
<dbReference type="EC" id="5.6.2.4" evidence="10"/>
<reference evidence="17" key="2">
    <citation type="submission" date="2021-04" db="EMBL/GenBank/DDBJ databases">
        <authorList>
            <person name="Gilroy R."/>
        </authorList>
    </citation>
    <scope>NUCLEOTIDE SEQUENCE</scope>
    <source>
        <strain evidence="17">ChiHjej13B12-4958</strain>
    </source>
</reference>
<reference evidence="17" key="1">
    <citation type="journal article" date="2021" name="PeerJ">
        <title>Extensive microbial diversity within the chicken gut microbiome revealed by metagenomics and culture.</title>
        <authorList>
            <person name="Gilroy R."/>
            <person name="Ravi A."/>
            <person name="Getino M."/>
            <person name="Pursley I."/>
            <person name="Horton D.L."/>
            <person name="Alikhan N.F."/>
            <person name="Baker D."/>
            <person name="Gharbi K."/>
            <person name="Hall N."/>
            <person name="Watson M."/>
            <person name="Adriaenssens E.M."/>
            <person name="Foster-Nyarko E."/>
            <person name="Jarju S."/>
            <person name="Secka A."/>
            <person name="Antonio M."/>
            <person name="Oren A."/>
            <person name="Chaudhuri R.R."/>
            <person name="La Ragione R."/>
            <person name="Hildebrand F."/>
            <person name="Pallen M.J."/>
        </authorList>
    </citation>
    <scope>NUCLEOTIDE SEQUENCE</scope>
    <source>
        <strain evidence="17">ChiHjej13B12-4958</strain>
    </source>
</reference>
<dbReference type="InterPro" id="IPR027417">
    <property type="entry name" value="P-loop_NTPase"/>
</dbReference>
<dbReference type="PROSITE" id="PS50967">
    <property type="entry name" value="HRDC"/>
    <property type="match status" value="1"/>
</dbReference>
<comment type="catalytic activity">
    <reaction evidence="9">
        <text>Couples ATP hydrolysis with the unwinding of duplex DNA by translocating in the 3'-5' direction.</text>
        <dbReference type="EC" id="5.6.2.4"/>
    </reaction>
</comment>
<dbReference type="Gene3D" id="1.10.486.10">
    <property type="entry name" value="PCRA, domain 4"/>
    <property type="match status" value="2"/>
</dbReference>
<dbReference type="PROSITE" id="PS51217">
    <property type="entry name" value="UVRD_HELICASE_CTER"/>
    <property type="match status" value="1"/>
</dbReference>
<dbReference type="InterPro" id="IPR002121">
    <property type="entry name" value="HRDC_dom"/>
</dbReference>
<proteinExistence type="inferred from homology"/>
<evidence type="ECO:0000256" key="5">
    <source>
        <dbReference type="ARBA" id="ARBA00022806"/>
    </source>
</evidence>
<dbReference type="PANTHER" id="PTHR11070:SF69">
    <property type="entry name" value="ATP-DEPENDENT DNA HELICASE UVRD2"/>
    <property type="match status" value="1"/>
</dbReference>
<dbReference type="Pfam" id="PF00580">
    <property type="entry name" value="UvrD-helicase"/>
    <property type="match status" value="1"/>
</dbReference>
<keyword evidence="3" id="KW-0227">DNA damage</keyword>
<feature type="domain" description="UvrD-like helicase C-terminal" evidence="16">
    <location>
        <begin position="297"/>
        <end position="626"/>
    </location>
</feature>
<keyword evidence="6 12" id="KW-0067">ATP-binding</keyword>
<keyword evidence="2 12" id="KW-0547">Nucleotide-binding</keyword>
<dbReference type="EMBL" id="DWVP01000014">
    <property type="protein sequence ID" value="HJC85009.1"/>
    <property type="molecule type" value="Genomic_DNA"/>
</dbReference>
<dbReference type="PANTHER" id="PTHR11070">
    <property type="entry name" value="UVRD / RECB / PCRA DNA HELICASE FAMILY MEMBER"/>
    <property type="match status" value="1"/>
</dbReference>
<dbReference type="Proteomes" id="UP000823858">
    <property type="component" value="Unassembled WGS sequence"/>
</dbReference>
<evidence type="ECO:0000256" key="12">
    <source>
        <dbReference type="PROSITE-ProRule" id="PRU00560"/>
    </source>
</evidence>
<name>A0A9D2QFB4_9CORY</name>
<feature type="domain" description="HRDC" evidence="14">
    <location>
        <begin position="653"/>
        <end position="727"/>
    </location>
</feature>
<dbReference type="GO" id="GO:0003677">
    <property type="term" value="F:DNA binding"/>
    <property type="evidence" value="ECO:0007669"/>
    <property type="project" value="InterPro"/>
</dbReference>
<sequence length="727" mass="79063">MTPGSGRLTQLNLDALDPEQLGAATAPRGPVSIIAGAGTGKTRTITHRIAHLVSGGFVNPDYVLAVTFTNRAAAELRERLTMMGVARVQAKTFHAAAMQQLRYFWPKVVGDTPWELLDSKFPLVARVTRATGTEPDKTLLSDLLGEIEWAKASLISPVDYPSRIGPDRRDCPVDPAQFVRIFEGYEKAKVTPERALLDFDDLLESMAGLLETNVGVADEFRSRYRTFVVDEYQDVTPLQQRLLDAWLGDRDDLTVVGDANQTIYSFNGATPDHLLRFSSRFPEATTIRLYRDYRSTPQVVELANNVISRATGRAAGTRLTLEGQRPAGPDPEFTEYPDETAEAADVAQRIAELIRQGVAPAEIAVLYRINAQSAAFEYALDQAGIAYQVKGGEGFFHRAEIRQGIQALGQAARRIRARSGASGGEDGDGVDAGAPAASLVAQVKAALQPVGLTSVEPTGAQERQRWQSLSALVDLASELATTNPQLDLAGLLVLLRERSESKNPPRMQGVTLASIHAAKGLEWDAVFLIGLVDGTLPIRHALKGSHSVDAIEEERRLLYVGVTRAREHLHLSWSQARQPGGKATRRRTRFLDGLVPWEAERDAQRAAAATSGGGASRRGRQGAPKDKDACAMCGTRLTTPEHRILGVCEAHAGDVDQTLVTELREWRNTTAKSRGVPAYVVISDATLRGVCHRKPATEQELVQVPGIGPMKVEQFGDDILGIVNNYT</sequence>